<dbReference type="EMBL" id="PYDT01000003">
    <property type="protein sequence ID" value="THU66190.1"/>
    <property type="molecule type" value="Genomic_DNA"/>
</dbReference>
<reference evidence="2 3" key="1">
    <citation type="journal article" date="2019" name="Nat. Plants">
        <title>Genome sequencing of Musa balbisiana reveals subgenome evolution and function divergence in polyploid bananas.</title>
        <authorList>
            <person name="Yao X."/>
        </authorList>
    </citation>
    <scope>NUCLEOTIDE SEQUENCE [LARGE SCALE GENOMIC DNA]</scope>
    <source>
        <strain evidence="3">cv. DH-PKW</strain>
        <tissue evidence="2">Leaves</tissue>
    </source>
</reference>
<gene>
    <name evidence="2" type="ORF">C4D60_Mb05t11540</name>
</gene>
<organism evidence="2 3">
    <name type="scientific">Musa balbisiana</name>
    <name type="common">Banana</name>
    <dbReference type="NCBI Taxonomy" id="52838"/>
    <lineage>
        <taxon>Eukaryota</taxon>
        <taxon>Viridiplantae</taxon>
        <taxon>Streptophyta</taxon>
        <taxon>Embryophyta</taxon>
        <taxon>Tracheophyta</taxon>
        <taxon>Spermatophyta</taxon>
        <taxon>Magnoliopsida</taxon>
        <taxon>Liliopsida</taxon>
        <taxon>Zingiberales</taxon>
        <taxon>Musaceae</taxon>
        <taxon>Musa</taxon>
    </lineage>
</organism>
<name>A0A4S8JVF0_MUSBA</name>
<keyword evidence="3" id="KW-1185">Reference proteome</keyword>
<protein>
    <submittedName>
        <fullName evidence="2">Uncharacterized protein</fullName>
    </submittedName>
</protein>
<feature type="compositionally biased region" description="Basic and acidic residues" evidence="1">
    <location>
        <begin position="63"/>
        <end position="96"/>
    </location>
</feature>
<sequence length="157" mass="17490">MSRVIVLSPSFATCATRVEGTNNKCNGPYPLRWHPRRPPLFYLCCPSGKGGGQGSRPRGRALHRSELEGWAMRDEEEKGKEEGWGRRERRGSKGDDPTYDGSRRQQATSLTVGTRGGEGGDDNDRRLLWRGRSIFIELAKKDCPKGKNKFGGNLVKA</sequence>
<dbReference type="AlphaFoldDB" id="A0A4S8JVF0"/>
<evidence type="ECO:0000313" key="2">
    <source>
        <dbReference type="EMBL" id="THU66190.1"/>
    </source>
</evidence>
<dbReference type="Proteomes" id="UP000317650">
    <property type="component" value="Chromosome 5"/>
</dbReference>
<comment type="caution">
    <text evidence="2">The sequence shown here is derived from an EMBL/GenBank/DDBJ whole genome shotgun (WGS) entry which is preliminary data.</text>
</comment>
<accession>A0A4S8JVF0</accession>
<evidence type="ECO:0000256" key="1">
    <source>
        <dbReference type="SAM" id="MobiDB-lite"/>
    </source>
</evidence>
<feature type="region of interest" description="Disordered" evidence="1">
    <location>
        <begin position="50"/>
        <end position="125"/>
    </location>
</feature>
<evidence type="ECO:0000313" key="3">
    <source>
        <dbReference type="Proteomes" id="UP000317650"/>
    </source>
</evidence>
<proteinExistence type="predicted"/>